<accession>A0AAN7FSZ5</accession>
<reference evidence="3 4" key="1">
    <citation type="journal article" date="2023" name="G3 (Bethesda)">
        <title>A haplotype-resolved chromosome-scale genome for Quercus rubra L. provides insights into the genetics of adaptive traits for red oak species.</title>
        <authorList>
            <person name="Kapoor B."/>
            <person name="Jenkins J."/>
            <person name="Schmutz J."/>
            <person name="Zhebentyayeva T."/>
            <person name="Kuelheim C."/>
            <person name="Coggeshall M."/>
            <person name="Heim C."/>
            <person name="Lasky J.R."/>
            <person name="Leites L."/>
            <person name="Islam-Faridi N."/>
            <person name="Romero-Severson J."/>
            <person name="DeLeo V.L."/>
            <person name="Lucas S.M."/>
            <person name="Lazic D."/>
            <person name="Gailing O."/>
            <person name="Carlson J."/>
            <person name="Staton M."/>
        </authorList>
    </citation>
    <scope>NUCLEOTIDE SEQUENCE [LARGE SCALE GENOMIC DNA]</scope>
    <source>
        <strain evidence="3">Pseudo-F2</strain>
    </source>
</reference>
<gene>
    <name evidence="3" type="ORF">RGQ29_014680</name>
</gene>
<dbReference type="Pfam" id="PF00407">
    <property type="entry name" value="Bet_v_1"/>
    <property type="match status" value="1"/>
</dbReference>
<evidence type="ECO:0000313" key="3">
    <source>
        <dbReference type="EMBL" id="KAK4596734.1"/>
    </source>
</evidence>
<dbReference type="AlphaFoldDB" id="A0AAN7FSZ5"/>
<dbReference type="SUPFAM" id="SSF55961">
    <property type="entry name" value="Bet v1-like"/>
    <property type="match status" value="2"/>
</dbReference>
<dbReference type="PANTHER" id="PTHR31338:SF16">
    <property type="entry name" value="POLYKETIDE CYCLASE_DEHYDRASE AND LIPID TRANSPORT SUPERFAMILY PROTEIN"/>
    <property type="match status" value="1"/>
</dbReference>
<proteinExistence type="inferred from homology"/>
<evidence type="ECO:0000259" key="2">
    <source>
        <dbReference type="SMART" id="SM01037"/>
    </source>
</evidence>
<dbReference type="EMBL" id="JAXUIC010000003">
    <property type="protein sequence ID" value="KAK4596734.1"/>
    <property type="molecule type" value="Genomic_DNA"/>
</dbReference>
<dbReference type="InterPro" id="IPR052006">
    <property type="entry name" value="MLP-like"/>
</dbReference>
<dbReference type="Gene3D" id="3.30.530.20">
    <property type="match status" value="2"/>
</dbReference>
<evidence type="ECO:0000313" key="4">
    <source>
        <dbReference type="Proteomes" id="UP001324115"/>
    </source>
</evidence>
<evidence type="ECO:0000256" key="1">
    <source>
        <dbReference type="ARBA" id="ARBA00038242"/>
    </source>
</evidence>
<protein>
    <recommendedName>
        <fullName evidence="2">Bet v I/Major latex protein domain-containing protein</fullName>
    </recommendedName>
</protein>
<dbReference type="InterPro" id="IPR023393">
    <property type="entry name" value="START-like_dom_sf"/>
</dbReference>
<comment type="similarity">
    <text evidence="1">Belongs to the MLP family.</text>
</comment>
<comment type="caution">
    <text evidence="3">The sequence shown here is derived from an EMBL/GenBank/DDBJ whole genome shotgun (WGS) entry which is preliminary data.</text>
</comment>
<feature type="domain" description="Bet v I/Major latex protein" evidence="2">
    <location>
        <begin position="2"/>
        <end position="170"/>
    </location>
</feature>
<sequence length="170" mass="19090">MALTSKLETELEFKSSADKVYSIISSQNYHVANASDTVHEVEVHEGDWQTTGSVKLWKFTVEGNVETFKEKVEVDNANKKVTLTALEGHCLDLYKTYKVIYQVVPKSEGGSVKVTIDYKVIYQVVPKSEGGSVKVTIEYEKLNENVPPPTKYIDFIVNLFKDIDAHALKA</sequence>
<dbReference type="GO" id="GO:0006952">
    <property type="term" value="P:defense response"/>
    <property type="evidence" value="ECO:0007669"/>
    <property type="project" value="InterPro"/>
</dbReference>
<name>A0AAN7FSZ5_QUERU</name>
<dbReference type="PANTHER" id="PTHR31338">
    <property type="entry name" value="POLYKETIDE CYCLASE/DEHYDRASE AND LIPID TRANSPORT SUPERFAMILY PROTEIN"/>
    <property type="match status" value="1"/>
</dbReference>
<dbReference type="SMART" id="SM01037">
    <property type="entry name" value="Bet_v_1"/>
    <property type="match status" value="1"/>
</dbReference>
<dbReference type="InterPro" id="IPR000916">
    <property type="entry name" value="Bet_v_I/MLP"/>
</dbReference>
<dbReference type="CDD" id="cd07816">
    <property type="entry name" value="Bet_v1-like"/>
    <property type="match status" value="1"/>
</dbReference>
<keyword evidence="4" id="KW-1185">Reference proteome</keyword>
<organism evidence="3 4">
    <name type="scientific">Quercus rubra</name>
    <name type="common">Northern red oak</name>
    <name type="synonym">Quercus borealis</name>
    <dbReference type="NCBI Taxonomy" id="3512"/>
    <lineage>
        <taxon>Eukaryota</taxon>
        <taxon>Viridiplantae</taxon>
        <taxon>Streptophyta</taxon>
        <taxon>Embryophyta</taxon>
        <taxon>Tracheophyta</taxon>
        <taxon>Spermatophyta</taxon>
        <taxon>Magnoliopsida</taxon>
        <taxon>eudicotyledons</taxon>
        <taxon>Gunneridae</taxon>
        <taxon>Pentapetalae</taxon>
        <taxon>rosids</taxon>
        <taxon>fabids</taxon>
        <taxon>Fagales</taxon>
        <taxon>Fagaceae</taxon>
        <taxon>Quercus</taxon>
    </lineage>
</organism>
<dbReference type="Proteomes" id="UP001324115">
    <property type="component" value="Unassembled WGS sequence"/>
</dbReference>